<comment type="similarity">
    <text evidence="2 11">Belongs to the LpxB family.</text>
</comment>
<dbReference type="SUPFAM" id="SSF53756">
    <property type="entry name" value="UDP-Glycosyltransferase/glycogen phosphorylase"/>
    <property type="match status" value="1"/>
</dbReference>
<evidence type="ECO:0000256" key="3">
    <source>
        <dbReference type="ARBA" id="ARBA00012687"/>
    </source>
</evidence>
<evidence type="ECO:0000256" key="9">
    <source>
        <dbReference type="ARBA" id="ARBA00023098"/>
    </source>
</evidence>
<evidence type="ECO:0000313" key="14">
    <source>
        <dbReference type="Proteomes" id="UP000182373"/>
    </source>
</evidence>
<dbReference type="EMBL" id="CP018191">
    <property type="protein sequence ID" value="APH54743.1"/>
    <property type="molecule type" value="Genomic_DNA"/>
</dbReference>
<evidence type="ECO:0000256" key="4">
    <source>
        <dbReference type="ARBA" id="ARBA00020902"/>
    </source>
</evidence>
<evidence type="ECO:0000256" key="8">
    <source>
        <dbReference type="ARBA" id="ARBA00022679"/>
    </source>
</evidence>
<keyword evidence="6 11" id="KW-0441">Lipid A biosynthesis</keyword>
<evidence type="ECO:0000256" key="12">
    <source>
        <dbReference type="SAM" id="MobiDB-lite"/>
    </source>
</evidence>
<dbReference type="Pfam" id="PF02684">
    <property type="entry name" value="LpxB"/>
    <property type="match status" value="1"/>
</dbReference>
<dbReference type="GO" id="GO:0008915">
    <property type="term" value="F:lipid-A-disaccharide synthase activity"/>
    <property type="evidence" value="ECO:0007669"/>
    <property type="project" value="UniProtKB-UniRule"/>
</dbReference>
<dbReference type="GO" id="GO:0005543">
    <property type="term" value="F:phospholipid binding"/>
    <property type="evidence" value="ECO:0007669"/>
    <property type="project" value="TreeGrafter"/>
</dbReference>
<keyword evidence="9 11" id="KW-0443">Lipid metabolism</keyword>
<proteinExistence type="inferred from homology"/>
<gene>
    <name evidence="11" type="primary">lpxB</name>
    <name evidence="13" type="ORF">GbCGDNIH9_1441</name>
</gene>
<evidence type="ECO:0000256" key="1">
    <source>
        <dbReference type="ARBA" id="ARBA00002056"/>
    </source>
</evidence>
<comment type="pathway">
    <text evidence="11">Bacterial outer membrane biogenesis; LPS lipid A biosynthesis.</text>
</comment>
<evidence type="ECO:0000256" key="7">
    <source>
        <dbReference type="ARBA" id="ARBA00022676"/>
    </source>
</evidence>
<dbReference type="AlphaFoldDB" id="A0AAC9KEG4"/>
<dbReference type="InterPro" id="IPR003835">
    <property type="entry name" value="Glyco_trans_19"/>
</dbReference>
<evidence type="ECO:0000256" key="2">
    <source>
        <dbReference type="ARBA" id="ARBA00007868"/>
    </source>
</evidence>
<dbReference type="PANTHER" id="PTHR30372:SF4">
    <property type="entry name" value="LIPID-A-DISACCHARIDE SYNTHASE, MITOCHONDRIAL-RELATED"/>
    <property type="match status" value="1"/>
</dbReference>
<dbReference type="NCBIfam" id="TIGR00215">
    <property type="entry name" value="lpxB"/>
    <property type="match status" value="1"/>
</dbReference>
<dbReference type="GO" id="GO:0009245">
    <property type="term" value="P:lipid A biosynthetic process"/>
    <property type="evidence" value="ECO:0007669"/>
    <property type="project" value="UniProtKB-UniRule"/>
</dbReference>
<accession>A0AAC9KEG4</accession>
<comment type="catalytic activity">
    <reaction evidence="10 11">
        <text>a lipid X + a UDP-2-N,3-O-bis[(3R)-3-hydroxyacyl]-alpha-D-glucosamine = a lipid A disaccharide + UDP + H(+)</text>
        <dbReference type="Rhea" id="RHEA:67828"/>
        <dbReference type="ChEBI" id="CHEBI:15378"/>
        <dbReference type="ChEBI" id="CHEBI:58223"/>
        <dbReference type="ChEBI" id="CHEBI:137748"/>
        <dbReference type="ChEBI" id="CHEBI:176338"/>
        <dbReference type="ChEBI" id="CHEBI:176343"/>
        <dbReference type="EC" id="2.4.1.182"/>
    </reaction>
</comment>
<dbReference type="EC" id="2.4.1.182" evidence="3 11"/>
<organism evidence="13 14">
    <name type="scientific">Granulibacter bethesdensis</name>
    <dbReference type="NCBI Taxonomy" id="364410"/>
    <lineage>
        <taxon>Bacteria</taxon>
        <taxon>Pseudomonadati</taxon>
        <taxon>Pseudomonadota</taxon>
        <taxon>Alphaproteobacteria</taxon>
        <taxon>Acetobacterales</taxon>
        <taxon>Acetobacteraceae</taxon>
        <taxon>Granulibacter</taxon>
    </lineage>
</organism>
<dbReference type="HAMAP" id="MF_00392">
    <property type="entry name" value="LpxB"/>
    <property type="match status" value="1"/>
</dbReference>
<feature type="region of interest" description="Disordered" evidence="12">
    <location>
        <begin position="1"/>
        <end position="21"/>
    </location>
</feature>
<evidence type="ECO:0000256" key="6">
    <source>
        <dbReference type="ARBA" id="ARBA00022556"/>
    </source>
</evidence>
<reference evidence="14" key="1">
    <citation type="submission" date="2016-11" db="EMBL/GenBank/DDBJ databases">
        <title>Comparative genomic and phenotypic analysis of Granulibacter bethesdensis clinical isolates from patients with chronic granulomatous disease.</title>
        <authorList>
            <person name="Zarember K.A."/>
            <person name="Porcella S.F."/>
            <person name="Chu J."/>
            <person name="Ding L."/>
            <person name="Dahlstrom E."/>
            <person name="Barbian K."/>
            <person name="Martens C."/>
            <person name="Sykora L."/>
            <person name="Kramer S."/>
            <person name="Pettinato A.M."/>
            <person name="Hong H."/>
            <person name="Wald G."/>
            <person name="Berg L.J."/>
            <person name="Rogge L.S."/>
            <person name="Greenberg D.E."/>
            <person name="Falcone E.L."/>
            <person name="Neves J.F."/>
            <person name="Simoes M.J."/>
            <person name="Casal M."/>
            <person name="Rodriguez-Lopez F.C."/>
            <person name="Zelazny A."/>
            <person name="Gallin J.I."/>
            <person name="Holland S.M."/>
        </authorList>
    </citation>
    <scope>NUCLEOTIDE SEQUENCE [LARGE SCALE GENOMIC DNA]</scope>
    <source>
        <strain evidence="14">NIH9.1</strain>
    </source>
</reference>
<dbReference type="PANTHER" id="PTHR30372">
    <property type="entry name" value="LIPID-A-DISACCHARIDE SYNTHASE"/>
    <property type="match status" value="1"/>
</dbReference>
<evidence type="ECO:0000256" key="5">
    <source>
        <dbReference type="ARBA" id="ARBA00022516"/>
    </source>
</evidence>
<protein>
    <recommendedName>
        <fullName evidence="4 11">Lipid-A-disaccharide synthase</fullName>
        <ecNumber evidence="3 11">2.4.1.182</ecNumber>
    </recommendedName>
</protein>
<evidence type="ECO:0000313" key="13">
    <source>
        <dbReference type="EMBL" id="APH54743.1"/>
    </source>
</evidence>
<keyword evidence="8 11" id="KW-0808">Transferase</keyword>
<sequence length="423" mass="46461">MTGRHRSAHAPSCHVEHWKQRERRQPVTAPLIYIVAGEHSGDVLGARLIHALRALNPSIRFAGIGGPRMEECGFQSLFPMHELAVMGLVEILPRVLKLRRRLQQTVQDIETRRPDLVLTIDSPGFCLRLLRAIQPFGIKRVHYVAPQVWAWREHRVKRFPGLWERLLCLLPFEEKWFAERNVPGQFVGHPVLESGADQGDAARFRARHGLAEDARVIVLMPGSRANEAGRLLPVYGETLRLLMRDIPTITPVIPLATSTAHTVRGAVSSWPVRPIFITDIADKHDAFAAAEAALTKSGTSTLELAMGGVPMAVTYRVNRITAMMARRLIRVPYVAMVNLLAGREIVPELLQENCTPTKIAAVLTSLMNNHPDTSGVGTADRQKQALKAVVASLHAPNQHAPDGLPSAAAAASIMDVLGQSSSG</sequence>
<dbReference type="Proteomes" id="UP000182373">
    <property type="component" value="Chromosome"/>
</dbReference>
<dbReference type="GO" id="GO:0016020">
    <property type="term" value="C:membrane"/>
    <property type="evidence" value="ECO:0007669"/>
    <property type="project" value="GOC"/>
</dbReference>
<evidence type="ECO:0000256" key="10">
    <source>
        <dbReference type="ARBA" id="ARBA00048975"/>
    </source>
</evidence>
<name>A0AAC9KEG4_9PROT</name>
<evidence type="ECO:0000256" key="11">
    <source>
        <dbReference type="HAMAP-Rule" id="MF_00392"/>
    </source>
</evidence>
<keyword evidence="7 11" id="KW-0328">Glycosyltransferase</keyword>
<keyword evidence="5 11" id="KW-0444">Lipid biosynthesis</keyword>
<comment type="function">
    <text evidence="1 11">Condensation of UDP-2,3-diacylglucosamine and 2,3-diacylglucosamine-1-phosphate to form lipid A disaccharide, a precursor of lipid A, a phosphorylated glycolipid that anchors the lipopolysaccharide to the outer membrane of the cell.</text>
</comment>